<evidence type="ECO:0000313" key="1">
    <source>
        <dbReference type="EMBL" id="MBB5200258.1"/>
    </source>
</evidence>
<dbReference type="EMBL" id="JACHHQ010000004">
    <property type="protein sequence ID" value="MBB5200258.1"/>
    <property type="molecule type" value="Genomic_DNA"/>
</dbReference>
<dbReference type="Proteomes" id="UP000571084">
    <property type="component" value="Unassembled WGS sequence"/>
</dbReference>
<reference evidence="1 2" key="1">
    <citation type="submission" date="2020-08" db="EMBL/GenBank/DDBJ databases">
        <title>Genomic Encyclopedia of Type Strains, Phase IV (KMG-IV): sequencing the most valuable type-strain genomes for metagenomic binning, comparative biology and taxonomic classification.</title>
        <authorList>
            <person name="Goeker M."/>
        </authorList>
    </citation>
    <scope>NUCLEOTIDE SEQUENCE [LARGE SCALE GENOMIC DNA]</scope>
    <source>
        <strain evidence="1 2">DSM 23240</strain>
    </source>
</reference>
<keyword evidence="2" id="KW-1185">Reference proteome</keyword>
<name>A0A840RT98_9BURK</name>
<gene>
    <name evidence="1" type="ORF">HNR39_002093</name>
</gene>
<dbReference type="AlphaFoldDB" id="A0A840RT98"/>
<accession>A0A840RT98</accession>
<dbReference type="RefSeq" id="WP_168051516.1">
    <property type="nucleotide sequence ID" value="NZ_JAAOZT010000001.1"/>
</dbReference>
<organism evidence="1 2">
    <name type="scientific">Glaciimonas immobilis</name>
    <dbReference type="NCBI Taxonomy" id="728004"/>
    <lineage>
        <taxon>Bacteria</taxon>
        <taxon>Pseudomonadati</taxon>
        <taxon>Pseudomonadota</taxon>
        <taxon>Betaproteobacteria</taxon>
        <taxon>Burkholderiales</taxon>
        <taxon>Oxalobacteraceae</taxon>
        <taxon>Glaciimonas</taxon>
    </lineage>
</organism>
<sequence length="211" mass="23405">MLTRTYALLSLSIEQKRVHNLLSSAQHLLQISVVDQRLDNSTLKLVIKKFARLAASCRKRKVDIYILPALRNATHQADARLGQMASSRLIGRQLLDAVKAWAKLVIDGNETETTLMHALIVRRCDDLLDRLTTEEIELLPLAQQVISNDVWFDMGAEFLLTDTVRKAHQSAARTALNRATSPHKTTASSLAFSDPLISLAVSGYAYSSNPA</sequence>
<protein>
    <submittedName>
        <fullName evidence="1">Hemerythrin-like domain-containing protein</fullName>
    </submittedName>
</protein>
<evidence type="ECO:0000313" key="2">
    <source>
        <dbReference type="Proteomes" id="UP000571084"/>
    </source>
</evidence>
<comment type="caution">
    <text evidence="1">The sequence shown here is derived from an EMBL/GenBank/DDBJ whole genome shotgun (WGS) entry which is preliminary data.</text>
</comment>
<proteinExistence type="predicted"/>
<dbReference type="Gene3D" id="1.20.120.520">
    <property type="entry name" value="nmb1532 protein domain like"/>
    <property type="match status" value="1"/>
</dbReference>